<evidence type="ECO:0000256" key="1">
    <source>
        <dbReference type="SAM" id="MobiDB-lite"/>
    </source>
</evidence>
<protein>
    <submittedName>
        <fullName evidence="2">(northern house mosquito) hypothetical protein</fullName>
    </submittedName>
</protein>
<dbReference type="EMBL" id="HBUE01008167">
    <property type="protein sequence ID" value="CAG6447027.1"/>
    <property type="molecule type" value="Transcribed_RNA"/>
</dbReference>
<feature type="region of interest" description="Disordered" evidence="1">
    <location>
        <begin position="35"/>
        <end position="56"/>
    </location>
</feature>
<accession>A0A8D8ET82</accession>
<dbReference type="AlphaFoldDB" id="A0A8D8ET82"/>
<evidence type="ECO:0000313" key="2">
    <source>
        <dbReference type="EMBL" id="CAG6447027.1"/>
    </source>
</evidence>
<sequence>MRLHWCAGSPKPPKLIAAVHEQGPSRTAILKVAMSRAHHHHTTPARPHSAKPNQLHLPLPSPIVNPFFLHQSHSSPLTKTKWLPAQTFSSPLDRVMKKNTQFH</sequence>
<organism evidence="2">
    <name type="scientific">Culex pipiens</name>
    <name type="common">House mosquito</name>
    <dbReference type="NCBI Taxonomy" id="7175"/>
    <lineage>
        <taxon>Eukaryota</taxon>
        <taxon>Metazoa</taxon>
        <taxon>Ecdysozoa</taxon>
        <taxon>Arthropoda</taxon>
        <taxon>Hexapoda</taxon>
        <taxon>Insecta</taxon>
        <taxon>Pterygota</taxon>
        <taxon>Neoptera</taxon>
        <taxon>Endopterygota</taxon>
        <taxon>Diptera</taxon>
        <taxon>Nematocera</taxon>
        <taxon>Culicoidea</taxon>
        <taxon>Culicidae</taxon>
        <taxon>Culicinae</taxon>
        <taxon>Culicini</taxon>
        <taxon>Culex</taxon>
        <taxon>Culex</taxon>
    </lineage>
</organism>
<reference evidence="2" key="1">
    <citation type="submission" date="2021-05" db="EMBL/GenBank/DDBJ databases">
        <authorList>
            <person name="Alioto T."/>
            <person name="Alioto T."/>
            <person name="Gomez Garrido J."/>
        </authorList>
    </citation>
    <scope>NUCLEOTIDE SEQUENCE</scope>
</reference>
<name>A0A8D8ET82_CULPI</name>
<proteinExistence type="predicted"/>